<protein>
    <recommendedName>
        <fullName evidence="4">Helicase-associated domain-containing protein</fullName>
    </recommendedName>
</protein>
<dbReference type="Proteomes" id="UP001497444">
    <property type="component" value="Chromosome 1"/>
</dbReference>
<feature type="domain" description="Helicase-associated" evidence="4">
    <location>
        <begin position="52"/>
        <end position="123"/>
    </location>
</feature>
<dbReference type="EMBL" id="OZ020096">
    <property type="protein sequence ID" value="CAK9254526.1"/>
    <property type="molecule type" value="Genomic_DNA"/>
</dbReference>
<dbReference type="Gene3D" id="1.20.120.1080">
    <property type="match status" value="1"/>
</dbReference>
<keyword evidence="3" id="KW-0067">ATP-binding</keyword>
<dbReference type="Pfam" id="PF07717">
    <property type="entry name" value="OB_NTP_bind"/>
    <property type="match status" value="1"/>
</dbReference>
<evidence type="ECO:0000313" key="5">
    <source>
        <dbReference type="EMBL" id="CAK9254526.1"/>
    </source>
</evidence>
<reference evidence="5 6" key="1">
    <citation type="submission" date="2024-02" db="EMBL/GenBank/DDBJ databases">
        <authorList>
            <consortium name="ELIXIR-Norway"/>
            <consortium name="Elixir Norway"/>
        </authorList>
    </citation>
    <scope>NUCLEOTIDE SEQUENCE [LARGE SCALE GENOMIC DNA]</scope>
</reference>
<keyword evidence="1" id="KW-0547">Nucleotide-binding</keyword>
<name>A0ABP0VJC7_9BRYO</name>
<organism evidence="5 6">
    <name type="scientific">Sphagnum jensenii</name>
    <dbReference type="NCBI Taxonomy" id="128206"/>
    <lineage>
        <taxon>Eukaryota</taxon>
        <taxon>Viridiplantae</taxon>
        <taxon>Streptophyta</taxon>
        <taxon>Embryophyta</taxon>
        <taxon>Bryophyta</taxon>
        <taxon>Sphagnophytina</taxon>
        <taxon>Sphagnopsida</taxon>
        <taxon>Sphagnales</taxon>
        <taxon>Sphagnaceae</taxon>
        <taxon>Sphagnum</taxon>
    </lineage>
</organism>
<evidence type="ECO:0000259" key="4">
    <source>
        <dbReference type="SMART" id="SM00847"/>
    </source>
</evidence>
<keyword evidence="6" id="KW-1185">Reference proteome</keyword>
<proteinExistence type="predicted"/>
<gene>
    <name evidence="5" type="ORF">CSSPJE1EN1_LOCUS4</name>
</gene>
<keyword evidence="2" id="KW-0347">Helicase</keyword>
<evidence type="ECO:0000256" key="2">
    <source>
        <dbReference type="ARBA" id="ARBA00022806"/>
    </source>
</evidence>
<dbReference type="InterPro" id="IPR011709">
    <property type="entry name" value="DEAD-box_helicase_OB_fold"/>
</dbReference>
<dbReference type="PANTHER" id="PTHR18934">
    <property type="entry name" value="ATP-DEPENDENT RNA HELICASE"/>
    <property type="match status" value="1"/>
</dbReference>
<dbReference type="Pfam" id="PF04408">
    <property type="entry name" value="WHD_HA2"/>
    <property type="match status" value="1"/>
</dbReference>
<keyword evidence="2" id="KW-0378">Hydrolase</keyword>
<accession>A0ABP0VJC7</accession>
<dbReference type="InterPro" id="IPR048333">
    <property type="entry name" value="HA2_WH"/>
</dbReference>
<sequence length="277" mass="30954">MGLKTNNSLVDVRLSKMEVAIENILFFMVASNFAVNQLMEHEEPPKVEAVKNAMATLHEVGAVDEEEEITPLGYHLAALPVDVHIAKCLQWQLALTINPHFLLLKTRDMRSQFATLLSDIGFLNFPKDSKGRQRDKIEGWMDDLQQPCNINSLHAPIVKAVIGAGLYPNVGAMEEESVRAGHASALGRRAGLASGKRPHWSDGGREVFIHPSSVNHLVTEFRHPFLVETSKVYLRDTTVISPYALLLFGGAINVQHQVFFLVSNFQFLTVFELCFTY</sequence>
<dbReference type="SMART" id="SM00847">
    <property type="entry name" value="HA2"/>
    <property type="match status" value="1"/>
</dbReference>
<evidence type="ECO:0000256" key="3">
    <source>
        <dbReference type="ARBA" id="ARBA00022840"/>
    </source>
</evidence>
<evidence type="ECO:0000256" key="1">
    <source>
        <dbReference type="ARBA" id="ARBA00022741"/>
    </source>
</evidence>
<dbReference type="PANTHER" id="PTHR18934:SF246">
    <property type="entry name" value="DEXH-BOX ATP-DEPENDENT RNA HELICASE DEXH4, CHLOROPLASTIC-RELATED"/>
    <property type="match status" value="1"/>
</dbReference>
<evidence type="ECO:0000313" key="6">
    <source>
        <dbReference type="Proteomes" id="UP001497444"/>
    </source>
</evidence>
<dbReference type="InterPro" id="IPR007502">
    <property type="entry name" value="Helicase-assoc_dom"/>
</dbReference>